<dbReference type="InterPro" id="IPR003593">
    <property type="entry name" value="AAA+_ATPase"/>
</dbReference>
<dbReference type="InterPro" id="IPR027417">
    <property type="entry name" value="P-loop_NTPase"/>
</dbReference>
<gene>
    <name evidence="5" type="ORF">H8E23_13500</name>
</gene>
<keyword evidence="3" id="KW-0067">ATP-binding</keyword>
<dbReference type="PANTHER" id="PTHR30258">
    <property type="entry name" value="TYPE II SECRETION SYSTEM PROTEIN GSPE-RELATED"/>
    <property type="match status" value="1"/>
</dbReference>
<dbReference type="InterPro" id="IPR007831">
    <property type="entry name" value="T2SS_GspE_N"/>
</dbReference>
<comment type="similarity">
    <text evidence="1">Belongs to the GSP E family.</text>
</comment>
<feature type="domain" description="Bacterial type II secretion system protein E" evidence="4">
    <location>
        <begin position="428"/>
        <end position="442"/>
    </location>
</feature>
<dbReference type="GO" id="GO:0005524">
    <property type="term" value="F:ATP binding"/>
    <property type="evidence" value="ECO:0007669"/>
    <property type="project" value="UniProtKB-KW"/>
</dbReference>
<dbReference type="Gene3D" id="3.30.450.90">
    <property type="match status" value="1"/>
</dbReference>
<comment type="caution">
    <text evidence="5">The sequence shown here is derived from an EMBL/GenBank/DDBJ whole genome shotgun (WGS) entry which is preliminary data.</text>
</comment>
<dbReference type="Gene3D" id="3.30.300.160">
    <property type="entry name" value="Type II secretion system, protein E, N-terminal domain"/>
    <property type="match status" value="1"/>
</dbReference>
<dbReference type="FunFam" id="3.40.50.300:FF:000398">
    <property type="entry name" value="Type IV pilus assembly ATPase PilB"/>
    <property type="match status" value="1"/>
</dbReference>
<dbReference type="InterPro" id="IPR001482">
    <property type="entry name" value="T2SS/T4SS_dom"/>
</dbReference>
<name>A0A8J6NY03_9BACT</name>
<sequence>MKPKKKTNDISNPFAVENVCQTLLESGLVTDAQVKTIYRRKDAVREKLERQRAQRLAVSRSGFKVINPITIVDVIVSLELSRADKPSWPLDEEIIYQTLAKKWDIPYKKIDPLKLDLNVVTTTIPRTFAMRHLVLPIEITDGYLTVATSNPFNVEVLEDITRVTQLQVKTVVSSKTDIIKSIDEFFGFKRSIAMAEDMFATAGVDLGNLEQYVKLKSVDELPSNDQHIVNAVNHLLVYAFDQKASDIHIEPKRDEVLVRMRLDGVLHTVYKLTRKVHNAIVSRIKALSRLDMAEKRRPQDGRIKTDKGGVEAEIRVSTVPVAFGEKVVLRLMDPDILFQDLKGLGFTSADLDRYNQFIRMPHGIVIVCGPTGSGKSTTLYSTLKMLSTPEINILTIEDPIEMINEDFNQIAVQPAVDITFGTIIRTMLRQDPDIIMVGEMRDLETAASAVQAALTGHLVLSTLHTNDAPSVVTRLLDLGTPTFMIQATLVGILAQRLIRVICDFCKESFEIDTEELKTMGLDVEKKGILTLHQGAGCIRCRNTGYRGRTGIYEVLPYTESLKQLTTADIDIAKITQTARKEGMVTLRESAIKKLLGGITTYQEVLRVTWEQQN</sequence>
<dbReference type="Pfam" id="PF05157">
    <property type="entry name" value="MshEN"/>
    <property type="match status" value="1"/>
</dbReference>
<dbReference type="SMART" id="SM00382">
    <property type="entry name" value="AAA"/>
    <property type="match status" value="1"/>
</dbReference>
<dbReference type="GO" id="GO:0016887">
    <property type="term" value="F:ATP hydrolysis activity"/>
    <property type="evidence" value="ECO:0007669"/>
    <property type="project" value="TreeGrafter"/>
</dbReference>
<dbReference type="CDD" id="cd01129">
    <property type="entry name" value="PulE-GspE-like"/>
    <property type="match status" value="1"/>
</dbReference>
<evidence type="ECO:0000256" key="2">
    <source>
        <dbReference type="ARBA" id="ARBA00022741"/>
    </source>
</evidence>
<dbReference type="Gene3D" id="3.40.50.300">
    <property type="entry name" value="P-loop containing nucleotide triphosphate hydrolases"/>
    <property type="match status" value="1"/>
</dbReference>
<dbReference type="GO" id="GO:0005886">
    <property type="term" value="C:plasma membrane"/>
    <property type="evidence" value="ECO:0007669"/>
    <property type="project" value="TreeGrafter"/>
</dbReference>
<dbReference type="SUPFAM" id="SSF52540">
    <property type="entry name" value="P-loop containing nucleoside triphosphate hydrolases"/>
    <property type="match status" value="1"/>
</dbReference>
<dbReference type="EMBL" id="JACNJH010000188">
    <property type="protein sequence ID" value="MBC8362401.1"/>
    <property type="molecule type" value="Genomic_DNA"/>
</dbReference>
<dbReference type="Pfam" id="PF00437">
    <property type="entry name" value="T2SSE"/>
    <property type="match status" value="1"/>
</dbReference>
<dbReference type="PANTHER" id="PTHR30258:SF13">
    <property type="entry name" value="SECRETION PATHWAY ATPASE-RELATED"/>
    <property type="match status" value="1"/>
</dbReference>
<dbReference type="Proteomes" id="UP000603434">
    <property type="component" value="Unassembled WGS sequence"/>
</dbReference>
<dbReference type="SUPFAM" id="SSF160246">
    <property type="entry name" value="EspE N-terminal domain-like"/>
    <property type="match status" value="1"/>
</dbReference>
<evidence type="ECO:0000256" key="1">
    <source>
        <dbReference type="ARBA" id="ARBA00006611"/>
    </source>
</evidence>
<evidence type="ECO:0000259" key="4">
    <source>
        <dbReference type="PROSITE" id="PS00662"/>
    </source>
</evidence>
<evidence type="ECO:0000313" key="6">
    <source>
        <dbReference type="Proteomes" id="UP000603434"/>
    </source>
</evidence>
<evidence type="ECO:0000256" key="3">
    <source>
        <dbReference type="ARBA" id="ARBA00022840"/>
    </source>
</evidence>
<reference evidence="5 6" key="1">
    <citation type="submission" date="2020-08" db="EMBL/GenBank/DDBJ databases">
        <title>Bridging the membrane lipid divide: bacteria of the FCB group superphylum have the potential to synthesize archaeal ether lipids.</title>
        <authorList>
            <person name="Villanueva L."/>
            <person name="Von Meijenfeldt F.A.B."/>
            <person name="Westbye A.B."/>
            <person name="Yadav S."/>
            <person name="Hopmans E.C."/>
            <person name="Dutilh B.E."/>
            <person name="Sinninghe Damste J.S."/>
        </authorList>
    </citation>
    <scope>NUCLEOTIDE SEQUENCE [LARGE SCALE GENOMIC DNA]</scope>
    <source>
        <strain evidence="5">NIOZ-UU30</strain>
    </source>
</reference>
<dbReference type="AlphaFoldDB" id="A0A8J6NY03"/>
<keyword evidence="2" id="KW-0547">Nucleotide-binding</keyword>
<proteinExistence type="inferred from homology"/>
<protein>
    <submittedName>
        <fullName evidence="5">Type II/IV secretion system protein</fullName>
    </submittedName>
</protein>
<organism evidence="5 6">
    <name type="scientific">Candidatus Desulfatibia profunda</name>
    <dbReference type="NCBI Taxonomy" id="2841695"/>
    <lineage>
        <taxon>Bacteria</taxon>
        <taxon>Pseudomonadati</taxon>
        <taxon>Thermodesulfobacteriota</taxon>
        <taxon>Desulfobacteria</taxon>
        <taxon>Desulfobacterales</taxon>
        <taxon>Desulfobacterales incertae sedis</taxon>
        <taxon>Candidatus Desulfatibia</taxon>
    </lineage>
</organism>
<dbReference type="InterPro" id="IPR037257">
    <property type="entry name" value="T2SS_E_N_sf"/>
</dbReference>
<dbReference type="PROSITE" id="PS00662">
    <property type="entry name" value="T2SP_E"/>
    <property type="match status" value="1"/>
</dbReference>
<evidence type="ECO:0000313" key="5">
    <source>
        <dbReference type="EMBL" id="MBC8362401.1"/>
    </source>
</evidence>
<accession>A0A8J6NY03</accession>